<dbReference type="EMBL" id="VKGK01000028">
    <property type="protein sequence ID" value="TRY12724.1"/>
    <property type="molecule type" value="Genomic_DNA"/>
</dbReference>
<keyword evidence="13" id="KW-0675">Receptor</keyword>
<keyword evidence="10" id="KW-0732">Signal</keyword>
<evidence type="ECO:0000256" key="1">
    <source>
        <dbReference type="ARBA" id="ARBA00004571"/>
    </source>
</evidence>
<keyword evidence="4 8" id="KW-0812">Transmembrane</keyword>
<keyword evidence="2 8" id="KW-0813">Transport</keyword>
<evidence type="ECO:0000256" key="6">
    <source>
        <dbReference type="ARBA" id="ARBA00023136"/>
    </source>
</evidence>
<dbReference type="OrthoDB" id="176248at2"/>
<evidence type="ECO:0000256" key="2">
    <source>
        <dbReference type="ARBA" id="ARBA00022448"/>
    </source>
</evidence>
<feature type="domain" description="TonB-dependent receptor plug" evidence="12">
    <location>
        <begin position="69"/>
        <end position="182"/>
    </location>
</feature>
<evidence type="ECO:0000259" key="12">
    <source>
        <dbReference type="Pfam" id="PF07715"/>
    </source>
</evidence>
<dbReference type="PANTHER" id="PTHR47234:SF2">
    <property type="entry name" value="TONB-DEPENDENT RECEPTOR"/>
    <property type="match status" value="1"/>
</dbReference>
<organism evidence="13 14">
    <name type="scientific">Shewanella hanedai</name>
    <name type="common">Alteromonas hanedai</name>
    <dbReference type="NCBI Taxonomy" id="25"/>
    <lineage>
        <taxon>Bacteria</taxon>
        <taxon>Pseudomonadati</taxon>
        <taxon>Pseudomonadota</taxon>
        <taxon>Gammaproteobacteria</taxon>
        <taxon>Alteromonadales</taxon>
        <taxon>Shewanellaceae</taxon>
        <taxon>Shewanella</taxon>
    </lineage>
</organism>
<evidence type="ECO:0000256" key="7">
    <source>
        <dbReference type="ARBA" id="ARBA00023237"/>
    </source>
</evidence>
<evidence type="ECO:0000256" key="3">
    <source>
        <dbReference type="ARBA" id="ARBA00022452"/>
    </source>
</evidence>
<dbReference type="PROSITE" id="PS52016">
    <property type="entry name" value="TONB_DEPENDENT_REC_3"/>
    <property type="match status" value="1"/>
</dbReference>
<comment type="subcellular location">
    <subcellularLocation>
        <location evidence="1 8">Cell outer membrane</location>
        <topology evidence="1 8">Multi-pass membrane protein</topology>
    </subcellularLocation>
</comment>
<comment type="caution">
    <text evidence="13">The sequence shown here is derived from an EMBL/GenBank/DDBJ whole genome shotgun (WGS) entry which is preliminary data.</text>
</comment>
<dbReference type="InterPro" id="IPR039426">
    <property type="entry name" value="TonB-dep_rcpt-like"/>
</dbReference>
<feature type="signal peptide" evidence="10">
    <location>
        <begin position="1"/>
        <end position="27"/>
    </location>
</feature>
<dbReference type="GO" id="GO:0009279">
    <property type="term" value="C:cell outer membrane"/>
    <property type="evidence" value="ECO:0007669"/>
    <property type="project" value="UniProtKB-SubCell"/>
</dbReference>
<evidence type="ECO:0000256" key="8">
    <source>
        <dbReference type="PROSITE-ProRule" id="PRU01360"/>
    </source>
</evidence>
<comment type="similarity">
    <text evidence="8 9">Belongs to the TonB-dependent receptor family.</text>
</comment>
<dbReference type="Pfam" id="PF07715">
    <property type="entry name" value="Plug"/>
    <property type="match status" value="1"/>
</dbReference>
<keyword evidence="3 8" id="KW-1134">Transmembrane beta strand</keyword>
<gene>
    <name evidence="13" type="ORF">FN961_19320</name>
</gene>
<dbReference type="SUPFAM" id="SSF56935">
    <property type="entry name" value="Porins"/>
    <property type="match status" value="1"/>
</dbReference>
<keyword evidence="6 8" id="KW-0472">Membrane</keyword>
<dbReference type="InterPro" id="IPR000531">
    <property type="entry name" value="Beta-barrel_TonB"/>
</dbReference>
<keyword evidence="7 8" id="KW-0998">Cell outer membrane</keyword>
<dbReference type="InterPro" id="IPR037066">
    <property type="entry name" value="Plug_dom_sf"/>
</dbReference>
<accession>A0A553JJW5</accession>
<keyword evidence="14" id="KW-1185">Reference proteome</keyword>
<sequence>MNKKLITIAIQTAIMGGALSLAPQSYAADDKEIEKPTLEAAATETADEQKIQEKITVTGSRLRRDSFSVATPLAILGRDSIEDTGLGSLSEILVEELPQISEGSSNSNSQSSVQNTGLSTIDLRDLGTNRTLTLIDGRRTVSNSYSGNYVSLSTIPSGMVKRVEVITGGASAAYGSDAVAGVVNIITQDSKEGLSFKARGGESTEGGAKEFTLDLDYGTDFADGRGYMYFSTTYDKQYGLSYWDRDRAQQENVYRYDDGEMCNQMLTEQGYQCMRDITEADWRDRSDGINGGVFGESSRNDTQFWYDGQTLRNDWKGNEEKYGIHTDQFVMLKVPDEAISTAIKVNFDLNDDIQSYFQVQYSENRSINNKSPEDEYESAYALTLDPETGEPGRVRPGYIPIDNPYVPEEIANSGLYKDRIYWDRRFAEVGNVTTDNTRTTLRSWAGLQGTMFDDDWDWDVSVGYGKSTQEQTRYNELNTIKVANALDAEYAADGTTIQCASEEARADGCVPLNLFGEGSITTEAANYIRSNPTISTDIEQLNLVGYVAGDLFEMPAGNVASVFGVEYRKDSQDLRTSEEQQYGGITFNVVPSFSGEVDVWEAFAEVSVPLLRDVTAAKSLSAELSVRVADYSWSGTGLVESYKTGLMWEPAEGYLIRGNYSRAQRAPTITDLESPPRGDYDSFDDICDGVTATSTKAGHDNCRLEPSIAALIAEDPNFEYEDGNNSYSPNTGNPDLKEETADTYTFGVTMSPSFLEGFNLAVDYYDIAVSDAIAQIDNADIIDQCYNSSTAWGASNSFCNDITRNDEGDIIEILQRSYNVDELRTRGLDIAAVYSYDLDSYGSLKFKADYTHVYEYSKTFETNDGQQVNEYSGDLDNGIFEDKASASVTWYYDDSWRVRWSTKFKGSLISSLDEQKDYYAPLDEDGVGGYFPMNDAACAKGEDTCIDNPEAPEFYNISAYFRHDISISYTMDLAKSGEIRFFGGLNNIFDNQGDFIIGGKGNYSSKYGGGKGRFAYAGAEFKF</sequence>
<dbReference type="Proteomes" id="UP000318126">
    <property type="component" value="Unassembled WGS sequence"/>
</dbReference>
<dbReference type="InterPro" id="IPR036942">
    <property type="entry name" value="Beta-barrel_TonB_sf"/>
</dbReference>
<dbReference type="PANTHER" id="PTHR47234">
    <property type="match status" value="1"/>
</dbReference>
<evidence type="ECO:0000256" key="9">
    <source>
        <dbReference type="RuleBase" id="RU003357"/>
    </source>
</evidence>
<protein>
    <submittedName>
        <fullName evidence="13">TonB-dependent receptor</fullName>
    </submittedName>
</protein>
<evidence type="ECO:0000256" key="5">
    <source>
        <dbReference type="ARBA" id="ARBA00023077"/>
    </source>
</evidence>
<evidence type="ECO:0000259" key="11">
    <source>
        <dbReference type="Pfam" id="PF00593"/>
    </source>
</evidence>
<reference evidence="14" key="1">
    <citation type="submission" date="2019-07" db="EMBL/GenBank/DDBJ databases">
        <title>Shewanella sp. YLB-08 draft genomic sequence.</title>
        <authorList>
            <person name="Yu L."/>
        </authorList>
    </citation>
    <scope>NUCLEOTIDE SEQUENCE [LARGE SCALE GENOMIC DNA]</scope>
    <source>
        <strain evidence="14">JCM 20706</strain>
    </source>
</reference>
<evidence type="ECO:0000313" key="14">
    <source>
        <dbReference type="Proteomes" id="UP000318126"/>
    </source>
</evidence>
<proteinExistence type="inferred from homology"/>
<dbReference type="Pfam" id="PF00593">
    <property type="entry name" value="TonB_dep_Rec_b-barrel"/>
    <property type="match status" value="1"/>
</dbReference>
<keyword evidence="5 9" id="KW-0798">TonB box</keyword>
<name>A0A553JJW5_SHEHA</name>
<dbReference type="RefSeq" id="WP_144041816.1">
    <property type="nucleotide sequence ID" value="NZ_BMPL01000027.1"/>
</dbReference>
<evidence type="ECO:0000313" key="13">
    <source>
        <dbReference type="EMBL" id="TRY12724.1"/>
    </source>
</evidence>
<feature type="domain" description="TonB-dependent receptor-like beta-barrel" evidence="11">
    <location>
        <begin position="416"/>
        <end position="988"/>
    </location>
</feature>
<evidence type="ECO:0000256" key="10">
    <source>
        <dbReference type="SAM" id="SignalP"/>
    </source>
</evidence>
<dbReference type="InterPro" id="IPR012910">
    <property type="entry name" value="Plug_dom"/>
</dbReference>
<dbReference type="Gene3D" id="2.40.170.20">
    <property type="entry name" value="TonB-dependent receptor, beta-barrel domain"/>
    <property type="match status" value="1"/>
</dbReference>
<dbReference type="AlphaFoldDB" id="A0A553JJW5"/>
<feature type="chain" id="PRO_5022151058" evidence="10">
    <location>
        <begin position="28"/>
        <end position="1023"/>
    </location>
</feature>
<dbReference type="Gene3D" id="2.170.130.10">
    <property type="entry name" value="TonB-dependent receptor, plug domain"/>
    <property type="match status" value="1"/>
</dbReference>
<evidence type="ECO:0000256" key="4">
    <source>
        <dbReference type="ARBA" id="ARBA00022692"/>
    </source>
</evidence>